<sequence length="84" mass="9778">MAITKRAAARNTVEERPVDQNDEQANGFQRRGSEDLDLSQAVRVLMEKLKITDETQKSMRDNQRTLETQLEMARLENEILKSRM</sequence>
<dbReference type="EMBL" id="BTGU01000004">
    <property type="protein sequence ID" value="GMN32926.1"/>
    <property type="molecule type" value="Genomic_DNA"/>
</dbReference>
<feature type="region of interest" description="Disordered" evidence="1">
    <location>
        <begin position="1"/>
        <end position="34"/>
    </location>
</feature>
<gene>
    <name evidence="2" type="ORF">TIFTF001_003873</name>
</gene>
<dbReference type="AlphaFoldDB" id="A0AA87ZVM8"/>
<evidence type="ECO:0000313" key="3">
    <source>
        <dbReference type="Proteomes" id="UP001187192"/>
    </source>
</evidence>
<protein>
    <submittedName>
        <fullName evidence="2">Uncharacterized protein</fullName>
    </submittedName>
</protein>
<evidence type="ECO:0000256" key="1">
    <source>
        <dbReference type="SAM" id="MobiDB-lite"/>
    </source>
</evidence>
<name>A0AA87ZVM8_FICCA</name>
<accession>A0AA87ZVM8</accession>
<keyword evidence="3" id="KW-1185">Reference proteome</keyword>
<dbReference type="Proteomes" id="UP001187192">
    <property type="component" value="Unassembled WGS sequence"/>
</dbReference>
<organism evidence="2 3">
    <name type="scientific">Ficus carica</name>
    <name type="common">Common fig</name>
    <dbReference type="NCBI Taxonomy" id="3494"/>
    <lineage>
        <taxon>Eukaryota</taxon>
        <taxon>Viridiplantae</taxon>
        <taxon>Streptophyta</taxon>
        <taxon>Embryophyta</taxon>
        <taxon>Tracheophyta</taxon>
        <taxon>Spermatophyta</taxon>
        <taxon>Magnoliopsida</taxon>
        <taxon>eudicotyledons</taxon>
        <taxon>Gunneridae</taxon>
        <taxon>Pentapetalae</taxon>
        <taxon>rosids</taxon>
        <taxon>fabids</taxon>
        <taxon>Rosales</taxon>
        <taxon>Moraceae</taxon>
        <taxon>Ficeae</taxon>
        <taxon>Ficus</taxon>
    </lineage>
</organism>
<evidence type="ECO:0000313" key="2">
    <source>
        <dbReference type="EMBL" id="GMN32926.1"/>
    </source>
</evidence>
<proteinExistence type="predicted"/>
<dbReference type="Gramene" id="FCD_00017491-RA">
    <property type="protein sequence ID" value="FCD_00017491-RA:cds"/>
    <property type="gene ID" value="FCD_00017491"/>
</dbReference>
<comment type="caution">
    <text evidence="2">The sequence shown here is derived from an EMBL/GenBank/DDBJ whole genome shotgun (WGS) entry which is preliminary data.</text>
</comment>
<reference evidence="2" key="1">
    <citation type="submission" date="2023-07" db="EMBL/GenBank/DDBJ databases">
        <title>draft genome sequence of fig (Ficus carica).</title>
        <authorList>
            <person name="Takahashi T."/>
            <person name="Nishimura K."/>
        </authorList>
    </citation>
    <scope>NUCLEOTIDE SEQUENCE</scope>
</reference>